<dbReference type="Proteomes" id="UP000824540">
    <property type="component" value="Unassembled WGS sequence"/>
</dbReference>
<evidence type="ECO:0000313" key="2">
    <source>
        <dbReference type="Proteomes" id="UP000824540"/>
    </source>
</evidence>
<gene>
    <name evidence="1" type="ORF">JZ751_029349</name>
</gene>
<proteinExistence type="predicted"/>
<organism evidence="1 2">
    <name type="scientific">Albula glossodonta</name>
    <name type="common">roundjaw bonefish</name>
    <dbReference type="NCBI Taxonomy" id="121402"/>
    <lineage>
        <taxon>Eukaryota</taxon>
        <taxon>Metazoa</taxon>
        <taxon>Chordata</taxon>
        <taxon>Craniata</taxon>
        <taxon>Vertebrata</taxon>
        <taxon>Euteleostomi</taxon>
        <taxon>Actinopterygii</taxon>
        <taxon>Neopterygii</taxon>
        <taxon>Teleostei</taxon>
        <taxon>Albuliformes</taxon>
        <taxon>Albulidae</taxon>
        <taxon>Albula</taxon>
    </lineage>
</organism>
<evidence type="ECO:0000313" key="1">
    <source>
        <dbReference type="EMBL" id="KAG9349031.1"/>
    </source>
</evidence>
<sequence length="83" mass="9300">MALGRERESESETEIILTESSESGVLGIHIFLGMNIYLLKSRIRKLNKEQALSLPLKSEKEGFSTRRTGEEQRLIFVFTAGAG</sequence>
<keyword evidence="2" id="KW-1185">Reference proteome</keyword>
<dbReference type="EMBL" id="JAFBMS010000010">
    <property type="protein sequence ID" value="KAG9349031.1"/>
    <property type="molecule type" value="Genomic_DNA"/>
</dbReference>
<comment type="caution">
    <text evidence="1">The sequence shown here is derived from an EMBL/GenBank/DDBJ whole genome shotgun (WGS) entry which is preliminary data.</text>
</comment>
<reference evidence="1" key="1">
    <citation type="thesis" date="2021" institute="BYU ScholarsArchive" country="Provo, UT, USA">
        <title>Applications of and Algorithms for Genome Assembly and Genomic Analyses with an Emphasis on Marine Teleosts.</title>
        <authorList>
            <person name="Pickett B.D."/>
        </authorList>
    </citation>
    <scope>NUCLEOTIDE SEQUENCE</scope>
    <source>
        <strain evidence="1">HI-2016</strain>
    </source>
</reference>
<accession>A0A8T2PCV3</accession>
<protein>
    <submittedName>
        <fullName evidence="1">Uncharacterized protein</fullName>
    </submittedName>
</protein>
<name>A0A8T2PCV3_9TELE</name>
<dbReference type="AlphaFoldDB" id="A0A8T2PCV3"/>